<dbReference type="EMBL" id="JACCJB010000011">
    <property type="protein sequence ID" value="KAF6222828.1"/>
    <property type="molecule type" value="Genomic_DNA"/>
</dbReference>
<protein>
    <submittedName>
        <fullName evidence="1">Uncharacterized protein</fullName>
    </submittedName>
</protein>
<proteinExistence type="predicted"/>
<gene>
    <name evidence="1" type="ORF">HO133_000879</name>
</gene>
<accession>A0A8H6FCG7</accession>
<evidence type="ECO:0000313" key="2">
    <source>
        <dbReference type="Proteomes" id="UP000593566"/>
    </source>
</evidence>
<dbReference type="RefSeq" id="XP_037152174.1">
    <property type="nucleotide sequence ID" value="XM_037291812.1"/>
</dbReference>
<organism evidence="1 2">
    <name type="scientific">Letharia lupina</name>
    <dbReference type="NCBI Taxonomy" id="560253"/>
    <lineage>
        <taxon>Eukaryota</taxon>
        <taxon>Fungi</taxon>
        <taxon>Dikarya</taxon>
        <taxon>Ascomycota</taxon>
        <taxon>Pezizomycotina</taxon>
        <taxon>Lecanoromycetes</taxon>
        <taxon>OSLEUM clade</taxon>
        <taxon>Lecanoromycetidae</taxon>
        <taxon>Lecanorales</taxon>
        <taxon>Lecanorineae</taxon>
        <taxon>Parmeliaceae</taxon>
        <taxon>Letharia</taxon>
    </lineage>
</organism>
<name>A0A8H6FCG7_9LECA</name>
<keyword evidence="2" id="KW-1185">Reference proteome</keyword>
<comment type="caution">
    <text evidence="1">The sequence shown here is derived from an EMBL/GenBank/DDBJ whole genome shotgun (WGS) entry which is preliminary data.</text>
</comment>
<dbReference type="AlphaFoldDB" id="A0A8H6FCG7"/>
<dbReference type="Proteomes" id="UP000593566">
    <property type="component" value="Unassembled WGS sequence"/>
</dbReference>
<evidence type="ECO:0000313" key="1">
    <source>
        <dbReference type="EMBL" id="KAF6222828.1"/>
    </source>
</evidence>
<dbReference type="GeneID" id="59329297"/>
<sequence length="78" mass="8723">MPNQASRRGISELRIDIIRFIIEGVEIIDLSYARNNTLYNALSLYGNTSALKSSIQRDDEHQTRSGFSIGVVGLPKQN</sequence>
<reference evidence="1 2" key="1">
    <citation type="journal article" date="2020" name="Genomics">
        <title>Complete, high-quality genomes from long-read metagenomic sequencing of two wolf lichen thalli reveals enigmatic genome architecture.</title>
        <authorList>
            <person name="McKenzie S.K."/>
            <person name="Walston R.F."/>
            <person name="Allen J.L."/>
        </authorList>
    </citation>
    <scope>NUCLEOTIDE SEQUENCE [LARGE SCALE GENOMIC DNA]</scope>
    <source>
        <strain evidence="1">WasteWater1</strain>
    </source>
</reference>